<reference evidence="2 3" key="1">
    <citation type="journal article" date="2018" name="Front. Plant Sci.">
        <title>Red Clover (Trifolium pratense) and Zigzag Clover (T. medium) - A Picture of Genomic Similarities and Differences.</title>
        <authorList>
            <person name="Dluhosova J."/>
            <person name="Istvanek J."/>
            <person name="Nedelnik J."/>
            <person name="Repkova J."/>
        </authorList>
    </citation>
    <scope>NUCLEOTIDE SEQUENCE [LARGE SCALE GENOMIC DNA]</scope>
    <source>
        <strain evidence="3">cv. 10/8</strain>
        <tissue evidence="2">Leaf</tissue>
    </source>
</reference>
<gene>
    <name evidence="2" type="ORF">A2U01_0100192</name>
</gene>
<organism evidence="2 3">
    <name type="scientific">Trifolium medium</name>
    <dbReference type="NCBI Taxonomy" id="97028"/>
    <lineage>
        <taxon>Eukaryota</taxon>
        <taxon>Viridiplantae</taxon>
        <taxon>Streptophyta</taxon>
        <taxon>Embryophyta</taxon>
        <taxon>Tracheophyta</taxon>
        <taxon>Spermatophyta</taxon>
        <taxon>Magnoliopsida</taxon>
        <taxon>eudicotyledons</taxon>
        <taxon>Gunneridae</taxon>
        <taxon>Pentapetalae</taxon>
        <taxon>rosids</taxon>
        <taxon>fabids</taxon>
        <taxon>Fabales</taxon>
        <taxon>Fabaceae</taxon>
        <taxon>Papilionoideae</taxon>
        <taxon>50 kb inversion clade</taxon>
        <taxon>NPAAA clade</taxon>
        <taxon>Hologalegina</taxon>
        <taxon>IRL clade</taxon>
        <taxon>Trifolieae</taxon>
        <taxon>Trifolium</taxon>
    </lineage>
</organism>
<feature type="region of interest" description="Disordered" evidence="1">
    <location>
        <begin position="35"/>
        <end position="54"/>
    </location>
</feature>
<evidence type="ECO:0000313" key="2">
    <source>
        <dbReference type="EMBL" id="MCI78921.1"/>
    </source>
</evidence>
<keyword evidence="3" id="KW-1185">Reference proteome</keyword>
<sequence>MKRERWREIDVEIDGERAMERKRWRDGEEALERWRESDGEKTMERKMKGVGSLL</sequence>
<name>A0A392UVK7_9FABA</name>
<proteinExistence type="predicted"/>
<accession>A0A392UVK7</accession>
<comment type="caution">
    <text evidence="2">The sequence shown here is derived from an EMBL/GenBank/DDBJ whole genome shotgun (WGS) entry which is preliminary data.</text>
</comment>
<evidence type="ECO:0000313" key="3">
    <source>
        <dbReference type="Proteomes" id="UP000265520"/>
    </source>
</evidence>
<evidence type="ECO:0000256" key="1">
    <source>
        <dbReference type="SAM" id="MobiDB-lite"/>
    </source>
</evidence>
<dbReference type="Proteomes" id="UP000265520">
    <property type="component" value="Unassembled WGS sequence"/>
</dbReference>
<feature type="compositionally biased region" description="Basic and acidic residues" evidence="1">
    <location>
        <begin position="35"/>
        <end position="47"/>
    </location>
</feature>
<dbReference type="AlphaFoldDB" id="A0A392UVK7"/>
<protein>
    <submittedName>
        <fullName evidence="2">Uncharacterized protein</fullName>
    </submittedName>
</protein>
<dbReference type="EMBL" id="LXQA010961842">
    <property type="protein sequence ID" value="MCI78921.1"/>
    <property type="molecule type" value="Genomic_DNA"/>
</dbReference>